<dbReference type="GO" id="GO:1990758">
    <property type="term" value="P:mitotic sister chromatid biorientation"/>
    <property type="evidence" value="ECO:0007669"/>
    <property type="project" value="TreeGrafter"/>
</dbReference>
<feature type="compositionally biased region" description="Basic residues" evidence="2">
    <location>
        <begin position="399"/>
        <end position="409"/>
    </location>
</feature>
<dbReference type="Proteomes" id="UP000433883">
    <property type="component" value="Unassembled WGS sequence"/>
</dbReference>
<evidence type="ECO:0000256" key="1">
    <source>
        <dbReference type="SAM" id="Coils"/>
    </source>
</evidence>
<name>A0A8H3UYJ0_VENIN</name>
<feature type="compositionally biased region" description="Basic and acidic residues" evidence="2">
    <location>
        <begin position="1"/>
        <end position="10"/>
    </location>
</feature>
<feature type="region of interest" description="Disordered" evidence="2">
    <location>
        <begin position="314"/>
        <end position="424"/>
    </location>
</feature>
<dbReference type="Pfam" id="PF18210">
    <property type="entry name" value="Knl1_RWD_C"/>
    <property type="match status" value="1"/>
</dbReference>
<dbReference type="GO" id="GO:0007094">
    <property type="term" value="P:mitotic spindle assembly checkpoint signaling"/>
    <property type="evidence" value="ECO:0007669"/>
    <property type="project" value="TreeGrafter"/>
</dbReference>
<feature type="compositionally biased region" description="Acidic residues" evidence="2">
    <location>
        <begin position="330"/>
        <end position="339"/>
    </location>
</feature>
<reference evidence="4 5" key="1">
    <citation type="submission" date="2019-11" db="EMBL/GenBank/DDBJ databases">
        <title>Venturia inaequalis Genome Resource.</title>
        <authorList>
            <person name="Lichtner F.J."/>
        </authorList>
    </citation>
    <scope>NUCLEOTIDE SEQUENCE [LARGE SCALE GENOMIC DNA]</scope>
    <source>
        <strain evidence="4">Bline_iso_100314</strain>
    </source>
</reference>
<feature type="compositionally biased region" description="Basic and acidic residues" evidence="2">
    <location>
        <begin position="356"/>
        <end position="370"/>
    </location>
</feature>
<sequence>MDVEFDKENITHGLAMKRAAPSPKKAPKKTRSSIGPGVLSEGRSVPLKEDAGNRRKSAFPAVKSILPSGDDAEKEKRRAERRKSLAARRVSFAPEATLHTWDVIEYMRDATTSSTASSEASRRASSISEASNAQSPQVLTPAPAAPEIVEPPSTPPEQVEEPQPESSPANQRDLHQKKLRRRSSGIPPMNFNNPDDAYSSSVEGSSSPIAESPGSDSTASPGGITVMEEEDLTMDAGDATAQSIASTGSADSTSSSVRLDQSLRKASIVADAHAKGEVENDVIQASFKPWAQRKARDSIGVQKLAQMQQENFNPFSPAFKAQISSQRQETEDDNDETQEMDMSMDMTKAVGGILHQEQDQRQHQEEDKENAFPTKGLKRRRSSANVGQSADATGSPAKRQSRRSSVRRRSSAEESMLGDETMDLTMAVGGIQQIRSNDGDRRESIDDFFGDETMDFTMVQGGIISGVQFQDNDELAPEEDMSMELTATIDRTIKVSSAVQVPQSPAKPAKPTKAKSPAKSPRNARKATAKSPLRQVQSADEIKTPSPTKTPTKSPRRSTRQSLLPSQSDEVVYPVLGTVNELPAAKLINFDAPPQAPVREASPEVIVATPPRQTAPKSAGISAFSPTKELAAPKATSLSESIRLLSTPRKQIPTSPVKKAAVTPKKNASPKKSASPKKMPTPRRSASPRKRVRMEVVEQEEPVKVLDESQEDVSMDSVEHIELQDFLKMTNIRFMELTTTKRRHTGHPGMDGKFLHNMEDPAEDEEPSLETSVAAAVGTEPQLHMYHHACQEMKNYTAGGREDMQTLEEEVYENQPPLFREYLLAPPQERAIMDNQFKNMKTNARLQSKGGWYAWRRKLLSDLHKGQLQFASDFDRDEAVLTKQEAAIDAVLPDLIQQHEELELEANCLQQRADELASHDREELETARESLVSTETEIEEKKRLLANLQRELEEKEANIEAIKERKAETLEEIKEAERVREEFRGWSSSEVSVLKAKVDELESEHGWSVTAASASPHTLTFAYLNDLELFFHPSSFKSASGGENAPISLSYVGAESRLSNKQPRPLTTTKRFFLQLLRAQLHCIPQCQTTVASVLKTISSGWKHALAVSEAVRLLDQTCMTEEVILSDERMAVDAMLLLPTLQTKVRVRIEIAAGIEDESIGTQVRVVAKVMYGEKYDEAKMGEFLSKFTGGSVGEREEMGKWVEGVEDLRKRLIQRGKKGCFV</sequence>
<feature type="region of interest" description="Disordered" evidence="2">
    <location>
        <begin position="110"/>
        <end position="259"/>
    </location>
</feature>
<feature type="compositionally biased region" description="Low complexity" evidence="2">
    <location>
        <begin position="110"/>
        <end position="131"/>
    </location>
</feature>
<dbReference type="GO" id="GO:0000776">
    <property type="term" value="C:kinetochore"/>
    <property type="evidence" value="ECO:0007669"/>
    <property type="project" value="TreeGrafter"/>
</dbReference>
<feature type="compositionally biased region" description="Low complexity" evidence="2">
    <location>
        <begin position="664"/>
        <end position="678"/>
    </location>
</feature>
<feature type="region of interest" description="Disordered" evidence="2">
    <location>
        <begin position="609"/>
        <end position="711"/>
    </location>
</feature>
<evidence type="ECO:0000259" key="3">
    <source>
        <dbReference type="SMART" id="SM00787"/>
    </source>
</evidence>
<dbReference type="SMART" id="SM01315">
    <property type="entry name" value="Spc7_N"/>
    <property type="match status" value="1"/>
</dbReference>
<feature type="coiled-coil region" evidence="1">
    <location>
        <begin position="892"/>
        <end position="979"/>
    </location>
</feature>
<dbReference type="InterPro" id="IPR033338">
    <property type="entry name" value="Spc105/Spc7"/>
</dbReference>
<dbReference type="GO" id="GO:0034501">
    <property type="term" value="P:protein localization to kinetochore"/>
    <property type="evidence" value="ECO:0007669"/>
    <property type="project" value="TreeGrafter"/>
</dbReference>
<dbReference type="InterPro" id="IPR013253">
    <property type="entry name" value="Spc7_domain"/>
</dbReference>
<evidence type="ECO:0000313" key="4">
    <source>
        <dbReference type="EMBL" id="KAE9977751.1"/>
    </source>
</evidence>
<accession>A0A8H3UYJ0</accession>
<feature type="compositionally biased region" description="Polar residues" evidence="2">
    <location>
        <begin position="190"/>
        <end position="220"/>
    </location>
</feature>
<dbReference type="InterPro" id="IPR027417">
    <property type="entry name" value="P-loop_NTPase"/>
</dbReference>
<dbReference type="InterPro" id="IPR040850">
    <property type="entry name" value="Knl1_RWD_C"/>
</dbReference>
<dbReference type="PANTHER" id="PTHR28260:SF1">
    <property type="entry name" value="SPINDLE POLE BODY COMPONENT SPC105"/>
    <property type="match status" value="1"/>
</dbReference>
<feature type="compositionally biased region" description="Basic and acidic residues" evidence="2">
    <location>
        <begin position="693"/>
        <end position="707"/>
    </location>
</feature>
<feature type="compositionally biased region" description="Low complexity" evidence="2">
    <location>
        <begin position="504"/>
        <end position="521"/>
    </location>
</feature>
<organism evidence="4 5">
    <name type="scientific">Venturia inaequalis</name>
    <name type="common">Apple scab fungus</name>
    <dbReference type="NCBI Taxonomy" id="5025"/>
    <lineage>
        <taxon>Eukaryota</taxon>
        <taxon>Fungi</taxon>
        <taxon>Dikarya</taxon>
        <taxon>Ascomycota</taxon>
        <taxon>Pezizomycotina</taxon>
        <taxon>Dothideomycetes</taxon>
        <taxon>Pleosporomycetidae</taxon>
        <taxon>Venturiales</taxon>
        <taxon>Venturiaceae</taxon>
        <taxon>Venturia</taxon>
    </lineage>
</organism>
<feature type="compositionally biased region" description="Low complexity" evidence="2">
    <location>
        <begin position="243"/>
        <end position="256"/>
    </location>
</feature>
<evidence type="ECO:0000256" key="2">
    <source>
        <dbReference type="SAM" id="MobiDB-lite"/>
    </source>
</evidence>
<feature type="domain" description="Spc7 kinetochore protein" evidence="3">
    <location>
        <begin position="705"/>
        <end position="1032"/>
    </location>
</feature>
<feature type="compositionally biased region" description="Low complexity" evidence="2">
    <location>
        <begin position="544"/>
        <end position="553"/>
    </location>
</feature>
<dbReference type="Gene3D" id="3.40.50.300">
    <property type="entry name" value="P-loop containing nucleotide triphosphate hydrolases"/>
    <property type="match status" value="1"/>
</dbReference>
<comment type="caution">
    <text evidence="4">The sequence shown here is derived from an EMBL/GenBank/DDBJ whole genome shotgun (WGS) entry which is preliminary data.</text>
</comment>
<proteinExistence type="predicted"/>
<evidence type="ECO:0000313" key="5">
    <source>
        <dbReference type="Proteomes" id="UP000433883"/>
    </source>
</evidence>
<feature type="compositionally biased region" description="Polar residues" evidence="2">
    <location>
        <begin position="383"/>
        <end position="392"/>
    </location>
</feature>
<feature type="region of interest" description="Disordered" evidence="2">
    <location>
        <begin position="496"/>
        <end position="569"/>
    </location>
</feature>
<gene>
    <name evidence="4" type="ORF">BLS_001174</name>
</gene>
<protein>
    <recommendedName>
        <fullName evidence="3">Spc7 kinetochore protein domain-containing protein</fullName>
    </recommendedName>
</protein>
<dbReference type="Pfam" id="PF15402">
    <property type="entry name" value="MELT_2"/>
    <property type="match status" value="4"/>
</dbReference>
<dbReference type="SMART" id="SM00787">
    <property type="entry name" value="Spc7"/>
    <property type="match status" value="1"/>
</dbReference>
<keyword evidence="1" id="KW-0175">Coiled coil</keyword>
<dbReference type="Pfam" id="PF08317">
    <property type="entry name" value="Spc7"/>
    <property type="match status" value="1"/>
</dbReference>
<feature type="region of interest" description="Disordered" evidence="2">
    <location>
        <begin position="1"/>
        <end position="92"/>
    </location>
</feature>
<dbReference type="AlphaFoldDB" id="A0A8H3UYJ0"/>
<dbReference type="EMBL" id="WNWQ01000125">
    <property type="protein sequence ID" value="KAE9977751.1"/>
    <property type="molecule type" value="Genomic_DNA"/>
</dbReference>
<dbReference type="PANTHER" id="PTHR28260">
    <property type="entry name" value="SPINDLE POLE BODY COMPONENT SPC105"/>
    <property type="match status" value="1"/>
</dbReference>